<dbReference type="EMBL" id="CAJOBP010090911">
    <property type="protein sequence ID" value="CAF4947119.1"/>
    <property type="molecule type" value="Genomic_DNA"/>
</dbReference>
<comment type="caution">
    <text evidence="1">The sequence shown here is derived from an EMBL/GenBank/DDBJ whole genome shotgun (WGS) entry which is preliminary data.</text>
</comment>
<protein>
    <submittedName>
        <fullName evidence="1">Uncharacterized protein</fullName>
    </submittedName>
</protein>
<keyword evidence="2" id="KW-1185">Reference proteome</keyword>
<dbReference type="PANTHER" id="PTHR15010:SF0">
    <property type="entry name" value="ACYLOXYACYL HYDROLASE"/>
    <property type="match status" value="1"/>
</dbReference>
<gene>
    <name evidence="1" type="ORF">UJA718_LOCUS47585</name>
</gene>
<organism evidence="1 2">
    <name type="scientific">Rotaria socialis</name>
    <dbReference type="NCBI Taxonomy" id="392032"/>
    <lineage>
        <taxon>Eukaryota</taxon>
        <taxon>Metazoa</taxon>
        <taxon>Spiralia</taxon>
        <taxon>Gnathifera</taxon>
        <taxon>Rotifera</taxon>
        <taxon>Eurotatoria</taxon>
        <taxon>Bdelloidea</taxon>
        <taxon>Philodinida</taxon>
        <taxon>Philodinidae</taxon>
        <taxon>Rotaria</taxon>
    </lineage>
</organism>
<proteinExistence type="predicted"/>
<feature type="non-terminal residue" evidence="1">
    <location>
        <position position="1"/>
    </location>
</feature>
<dbReference type="Proteomes" id="UP000663873">
    <property type="component" value="Unassembled WGS sequence"/>
</dbReference>
<feature type="non-terminal residue" evidence="1">
    <location>
        <position position="80"/>
    </location>
</feature>
<name>A0A821XTF0_9BILA</name>
<evidence type="ECO:0000313" key="1">
    <source>
        <dbReference type="EMBL" id="CAF4947119.1"/>
    </source>
</evidence>
<dbReference type="GO" id="GO:0009104">
    <property type="term" value="P:lipopolysaccharide catabolic process"/>
    <property type="evidence" value="ECO:0007669"/>
    <property type="project" value="TreeGrafter"/>
</dbReference>
<evidence type="ECO:0000313" key="2">
    <source>
        <dbReference type="Proteomes" id="UP000663873"/>
    </source>
</evidence>
<sequence length="80" mass="8701">HLSKIKICQIPGIAEICKILNNAFNNHIPAVDLDNDKFGTEPTLRGSSWRGKDCNDFSSQVYPGAQSVDGDSVIDHNCNG</sequence>
<dbReference type="GO" id="GO:0005509">
    <property type="term" value="F:calcium ion binding"/>
    <property type="evidence" value="ECO:0007669"/>
    <property type="project" value="TreeGrafter"/>
</dbReference>
<dbReference type="GO" id="GO:0050528">
    <property type="term" value="F:acyloxyacyl hydrolase activity"/>
    <property type="evidence" value="ECO:0007669"/>
    <property type="project" value="InterPro"/>
</dbReference>
<dbReference type="InterPro" id="IPR039676">
    <property type="entry name" value="AOAH"/>
</dbReference>
<dbReference type="PANTHER" id="PTHR15010">
    <property type="entry name" value="ACYLOXYACYL HYDROLASE"/>
    <property type="match status" value="1"/>
</dbReference>
<accession>A0A821XTF0</accession>
<reference evidence="1" key="1">
    <citation type="submission" date="2021-02" db="EMBL/GenBank/DDBJ databases">
        <authorList>
            <person name="Nowell W R."/>
        </authorList>
    </citation>
    <scope>NUCLEOTIDE SEQUENCE</scope>
</reference>
<dbReference type="AlphaFoldDB" id="A0A821XTF0"/>